<proteinExistence type="predicted"/>
<gene>
    <name evidence="1" type="ORF">DPMN_098042</name>
</gene>
<evidence type="ECO:0000313" key="1">
    <source>
        <dbReference type="EMBL" id="KAH3855475.1"/>
    </source>
</evidence>
<reference evidence="1" key="1">
    <citation type="journal article" date="2019" name="bioRxiv">
        <title>The Genome of the Zebra Mussel, Dreissena polymorpha: A Resource for Invasive Species Research.</title>
        <authorList>
            <person name="McCartney M.A."/>
            <person name="Auch B."/>
            <person name="Kono T."/>
            <person name="Mallez S."/>
            <person name="Zhang Y."/>
            <person name="Obille A."/>
            <person name="Becker A."/>
            <person name="Abrahante J.E."/>
            <person name="Garbe J."/>
            <person name="Badalamenti J.P."/>
            <person name="Herman A."/>
            <person name="Mangelson H."/>
            <person name="Liachko I."/>
            <person name="Sullivan S."/>
            <person name="Sone E.D."/>
            <person name="Koren S."/>
            <person name="Silverstein K.A.T."/>
            <person name="Beckman K.B."/>
            <person name="Gohl D.M."/>
        </authorList>
    </citation>
    <scope>NUCLEOTIDE SEQUENCE</scope>
    <source>
        <strain evidence="1">Duluth1</strain>
        <tissue evidence="1">Whole animal</tissue>
    </source>
</reference>
<organism evidence="1 2">
    <name type="scientific">Dreissena polymorpha</name>
    <name type="common">Zebra mussel</name>
    <name type="synonym">Mytilus polymorpha</name>
    <dbReference type="NCBI Taxonomy" id="45954"/>
    <lineage>
        <taxon>Eukaryota</taxon>
        <taxon>Metazoa</taxon>
        <taxon>Spiralia</taxon>
        <taxon>Lophotrochozoa</taxon>
        <taxon>Mollusca</taxon>
        <taxon>Bivalvia</taxon>
        <taxon>Autobranchia</taxon>
        <taxon>Heteroconchia</taxon>
        <taxon>Euheterodonta</taxon>
        <taxon>Imparidentia</taxon>
        <taxon>Neoheterodontei</taxon>
        <taxon>Myida</taxon>
        <taxon>Dreissenoidea</taxon>
        <taxon>Dreissenidae</taxon>
        <taxon>Dreissena</taxon>
    </lineage>
</organism>
<name>A0A9D4LCA3_DREPO</name>
<accession>A0A9D4LCA3</accession>
<protein>
    <submittedName>
        <fullName evidence="1">Uncharacterized protein</fullName>
    </submittedName>
</protein>
<keyword evidence="2" id="KW-1185">Reference proteome</keyword>
<reference evidence="1" key="2">
    <citation type="submission" date="2020-11" db="EMBL/GenBank/DDBJ databases">
        <authorList>
            <person name="McCartney M.A."/>
            <person name="Auch B."/>
            <person name="Kono T."/>
            <person name="Mallez S."/>
            <person name="Becker A."/>
            <person name="Gohl D.M."/>
            <person name="Silverstein K.A.T."/>
            <person name="Koren S."/>
            <person name="Bechman K.B."/>
            <person name="Herman A."/>
            <person name="Abrahante J.E."/>
            <person name="Garbe J."/>
        </authorList>
    </citation>
    <scope>NUCLEOTIDE SEQUENCE</scope>
    <source>
        <strain evidence="1">Duluth1</strain>
        <tissue evidence="1">Whole animal</tissue>
    </source>
</reference>
<dbReference type="AlphaFoldDB" id="A0A9D4LCA3"/>
<evidence type="ECO:0000313" key="2">
    <source>
        <dbReference type="Proteomes" id="UP000828390"/>
    </source>
</evidence>
<comment type="caution">
    <text evidence="1">The sequence shown here is derived from an EMBL/GenBank/DDBJ whole genome shotgun (WGS) entry which is preliminary data.</text>
</comment>
<sequence length="61" mass="6872">MMAVGTVRLNRREEPVALKTKTKQEHRLAGADRSSIFLFKGVGTYLNFNHKGWRGGVERGV</sequence>
<dbReference type="EMBL" id="JAIWYP010000003">
    <property type="protein sequence ID" value="KAH3855475.1"/>
    <property type="molecule type" value="Genomic_DNA"/>
</dbReference>
<dbReference type="Proteomes" id="UP000828390">
    <property type="component" value="Unassembled WGS sequence"/>
</dbReference>